<accession>A0ABT7C8U0</accession>
<gene>
    <name evidence="3" type="ORF">C7K25_09695</name>
</gene>
<evidence type="ECO:0000256" key="1">
    <source>
        <dbReference type="ARBA" id="ARBA00006817"/>
    </source>
</evidence>
<comment type="caution">
    <text evidence="3">The sequence shown here is derived from an EMBL/GenBank/DDBJ whole genome shotgun (WGS) entry which is preliminary data.</text>
</comment>
<feature type="domain" description="Activator of Hsp90 ATPase homologue 1/2-like C-terminal" evidence="2">
    <location>
        <begin position="40"/>
        <end position="145"/>
    </location>
</feature>
<organism evidence="3 4">
    <name type="scientific">Gulosibacter molinativorax</name>
    <dbReference type="NCBI Taxonomy" id="256821"/>
    <lineage>
        <taxon>Bacteria</taxon>
        <taxon>Bacillati</taxon>
        <taxon>Actinomycetota</taxon>
        <taxon>Actinomycetes</taxon>
        <taxon>Micrococcales</taxon>
        <taxon>Microbacteriaceae</taxon>
        <taxon>Gulosibacter</taxon>
    </lineage>
</organism>
<evidence type="ECO:0000259" key="2">
    <source>
        <dbReference type="Pfam" id="PF08327"/>
    </source>
</evidence>
<keyword evidence="4" id="KW-1185">Reference proteome</keyword>
<reference evidence="3" key="1">
    <citation type="submission" date="2018-03" db="EMBL/GenBank/DDBJ databases">
        <authorList>
            <person name="Nunes O.C."/>
            <person name="Lopes A.R."/>
            <person name="Froufe H."/>
            <person name="Munoz-Merida A."/>
            <person name="Barroso C."/>
            <person name="Egas C."/>
        </authorList>
    </citation>
    <scope>NUCLEOTIDE SEQUENCE</scope>
    <source>
        <strain evidence="3">ON4</strain>
    </source>
</reference>
<protein>
    <recommendedName>
        <fullName evidence="2">Activator of Hsp90 ATPase homologue 1/2-like C-terminal domain-containing protein</fullName>
    </recommendedName>
</protein>
<dbReference type="Proteomes" id="UP001170379">
    <property type="component" value="Unassembled WGS sequence"/>
</dbReference>
<evidence type="ECO:0000313" key="3">
    <source>
        <dbReference type="EMBL" id="MDJ1371636.1"/>
    </source>
</evidence>
<dbReference type="EMBL" id="PXVD01000014">
    <property type="protein sequence ID" value="MDJ1371636.1"/>
    <property type="molecule type" value="Genomic_DNA"/>
</dbReference>
<sequence length="177" mass="18969">MIDDHTRERVSEAIGSLPVTATIQDAPNGLSLHMTLPLAHTRDEVWAAITEPAVLAGWSPIVPDRPLSAVGPAVSHENPEDEPVDASVLSVVAGEELRHRWGDGQVSWRVDAVEGGVTLVLEQEFDSREMAAMTAAGWHVCFAVLSLQLDGEAVGRVVGMDAMAVGWEGLRDRYAAV</sequence>
<dbReference type="Gene3D" id="3.30.530.20">
    <property type="match status" value="1"/>
</dbReference>
<comment type="similarity">
    <text evidence="1">Belongs to the AHA1 family.</text>
</comment>
<evidence type="ECO:0000313" key="4">
    <source>
        <dbReference type="Proteomes" id="UP001170379"/>
    </source>
</evidence>
<name>A0ABT7C8U0_9MICO</name>
<dbReference type="InterPro" id="IPR023393">
    <property type="entry name" value="START-like_dom_sf"/>
</dbReference>
<dbReference type="InterPro" id="IPR013538">
    <property type="entry name" value="ASHA1/2-like_C"/>
</dbReference>
<dbReference type="SUPFAM" id="SSF55961">
    <property type="entry name" value="Bet v1-like"/>
    <property type="match status" value="1"/>
</dbReference>
<reference evidence="3" key="2">
    <citation type="journal article" date="2022" name="Sci. Rep.">
        <title>In silico prediction of the enzymes involved in the degradation of the herbicide molinate by Gulosibacter molinativorax ON4T.</title>
        <authorList>
            <person name="Lopes A.R."/>
            <person name="Bunin E."/>
            <person name="Viana A.T."/>
            <person name="Froufe H."/>
            <person name="Munoz-Merida A."/>
            <person name="Pinho D."/>
            <person name="Figueiredo J."/>
            <person name="Barroso C."/>
            <person name="Vaz-Moreira I."/>
            <person name="Bellanger X."/>
            <person name="Egas C."/>
            <person name="Nunes O.C."/>
        </authorList>
    </citation>
    <scope>NUCLEOTIDE SEQUENCE</scope>
    <source>
        <strain evidence="3">ON4</strain>
    </source>
</reference>
<dbReference type="RefSeq" id="WP_106486584.1">
    <property type="nucleotide sequence ID" value="NZ_CP028426.1"/>
</dbReference>
<proteinExistence type="inferred from homology"/>
<dbReference type="Pfam" id="PF08327">
    <property type="entry name" value="AHSA1"/>
    <property type="match status" value="1"/>
</dbReference>